<dbReference type="InterPro" id="IPR055355">
    <property type="entry name" value="ZP-C"/>
</dbReference>
<dbReference type="GO" id="GO:0035803">
    <property type="term" value="P:egg coat formation"/>
    <property type="evidence" value="ECO:0007669"/>
    <property type="project" value="TreeGrafter"/>
</dbReference>
<evidence type="ECO:0000256" key="1">
    <source>
        <dbReference type="ARBA" id="ARBA00004251"/>
    </source>
</evidence>
<keyword evidence="12" id="KW-0472">Membrane</keyword>
<keyword evidence="14" id="KW-0325">Glycoprotein</keyword>
<dbReference type="InterPro" id="IPR042235">
    <property type="entry name" value="ZP-C_dom"/>
</dbReference>
<feature type="domain" description="ZP" evidence="16">
    <location>
        <begin position="108"/>
        <end position="360"/>
    </location>
</feature>
<evidence type="ECO:0000256" key="4">
    <source>
        <dbReference type="ARBA" id="ARBA00017980"/>
    </source>
</evidence>
<dbReference type="Gene3D" id="2.60.40.4100">
    <property type="entry name" value="Zona pellucida, ZP-C domain"/>
    <property type="match status" value="1"/>
</dbReference>
<dbReference type="GO" id="GO:0007339">
    <property type="term" value="P:binding of sperm to zona pellucida"/>
    <property type="evidence" value="ECO:0007669"/>
    <property type="project" value="TreeGrafter"/>
</dbReference>
<gene>
    <name evidence="17" type="ORF">IRJ41_020843</name>
</gene>
<keyword evidence="8" id="KW-0165">Cleavage on pair of basic residues</keyword>
<comment type="similarity">
    <text evidence="3">Belongs to the ZP domain family. ZPC subfamily.</text>
</comment>
<evidence type="ECO:0000256" key="15">
    <source>
        <dbReference type="ARBA" id="ARBA00030824"/>
    </source>
</evidence>
<dbReference type="EMBL" id="JAFHDT010000009">
    <property type="protein sequence ID" value="KAI7805792.1"/>
    <property type="molecule type" value="Genomic_DNA"/>
</dbReference>
<evidence type="ECO:0000256" key="9">
    <source>
        <dbReference type="ARBA" id="ARBA00022692"/>
    </source>
</evidence>
<keyword evidence="10" id="KW-0732">Signal</keyword>
<dbReference type="SMART" id="SM00241">
    <property type="entry name" value="ZP"/>
    <property type="match status" value="1"/>
</dbReference>
<evidence type="ECO:0000256" key="10">
    <source>
        <dbReference type="ARBA" id="ARBA00022729"/>
    </source>
</evidence>
<evidence type="ECO:0000259" key="16">
    <source>
        <dbReference type="PROSITE" id="PS51034"/>
    </source>
</evidence>
<keyword evidence="13" id="KW-1015">Disulfide bond</keyword>
<evidence type="ECO:0000256" key="12">
    <source>
        <dbReference type="ARBA" id="ARBA00023136"/>
    </source>
</evidence>
<dbReference type="Pfam" id="PF23344">
    <property type="entry name" value="ZP-N"/>
    <property type="match status" value="1"/>
</dbReference>
<name>A0A9W7WP40_TRIRA</name>
<reference evidence="17" key="1">
    <citation type="submission" date="2021-02" db="EMBL/GenBank/DDBJ databases">
        <title>Comparative genomics reveals that relaxation of natural selection precedes convergent phenotypic evolution of cavefish.</title>
        <authorList>
            <person name="Peng Z."/>
        </authorList>
    </citation>
    <scope>NUCLEOTIDE SEQUENCE</scope>
    <source>
        <tissue evidence="17">Muscle</tissue>
    </source>
</reference>
<keyword evidence="18" id="KW-1185">Reference proteome</keyword>
<dbReference type="PANTHER" id="PTHR11576">
    <property type="entry name" value="ZONA PELLUCIDA SPERM-BINDING PROTEIN 3"/>
    <property type="match status" value="1"/>
</dbReference>
<dbReference type="AlphaFoldDB" id="A0A9W7WP40"/>
<dbReference type="FunFam" id="2.60.40.3210:FF:000001">
    <property type="entry name" value="Zona pellucida sperm-binding protein 3"/>
    <property type="match status" value="1"/>
</dbReference>
<accession>A0A9W7WP40</accession>
<dbReference type="Pfam" id="PF00100">
    <property type="entry name" value="Zona_pellucida"/>
    <property type="match status" value="1"/>
</dbReference>
<dbReference type="InterPro" id="IPR001507">
    <property type="entry name" value="ZP_dom"/>
</dbReference>
<dbReference type="OrthoDB" id="8961289at2759"/>
<keyword evidence="9" id="KW-0812">Transmembrane</keyword>
<evidence type="ECO:0000256" key="8">
    <source>
        <dbReference type="ARBA" id="ARBA00022685"/>
    </source>
</evidence>
<comment type="subcellular location">
    <subcellularLocation>
        <location evidence="1">Cell membrane</location>
        <topology evidence="1">Single-pass type I membrane protein</topology>
    </subcellularLocation>
    <subcellularLocation>
        <location evidence="2">Secreted</location>
        <location evidence="2">Extracellular space</location>
        <location evidence="2">Extracellular matrix</location>
    </subcellularLocation>
</comment>
<dbReference type="GO" id="GO:0031012">
    <property type="term" value="C:extracellular matrix"/>
    <property type="evidence" value="ECO:0007669"/>
    <property type="project" value="TreeGrafter"/>
</dbReference>
<evidence type="ECO:0000256" key="7">
    <source>
        <dbReference type="ARBA" id="ARBA00022530"/>
    </source>
</evidence>
<keyword evidence="11" id="KW-1133">Transmembrane helix</keyword>
<evidence type="ECO:0000256" key="2">
    <source>
        <dbReference type="ARBA" id="ARBA00004498"/>
    </source>
</evidence>
<evidence type="ECO:0000256" key="3">
    <source>
        <dbReference type="ARBA" id="ARBA00006735"/>
    </source>
</evidence>
<dbReference type="PROSITE" id="PS51034">
    <property type="entry name" value="ZP_2"/>
    <property type="match status" value="1"/>
</dbReference>
<evidence type="ECO:0000313" key="18">
    <source>
        <dbReference type="Proteomes" id="UP001059041"/>
    </source>
</evidence>
<dbReference type="FunFam" id="2.60.40.4100:FF:000002">
    <property type="entry name" value="Zona pellucida sperm-binding protein 3"/>
    <property type="match status" value="1"/>
</dbReference>
<evidence type="ECO:0000256" key="11">
    <source>
        <dbReference type="ARBA" id="ARBA00022989"/>
    </source>
</evidence>
<dbReference type="Gene3D" id="2.60.40.3210">
    <property type="entry name" value="Zona pellucida, ZP-N domain"/>
    <property type="match status" value="1"/>
</dbReference>
<sequence length="653" mass="73776">MKVGVYTRVILNLIIGILFSPRLNYSVSSLSLVDETVDHQQTYHQKHSVELQRGDFTLARYKVRPKHHPTGSVPGLLRIPVQTHARDQTLPVEDHLPQFNRLPDVSVNCSSNGFVLRVKRSFYGFTAAPEELTLGKTCKSNGVLEPHNDLLFIYALTDCQGENQVLPEYIVFKYLLRYVPQSNRPHFRSHHVNVGVECRIKRHHVHSEVVRPTWRVSLHKSIRSRLADFRIQLMDDSWSSPVRSAVHMLGQRVNVQISTQHQNAGVKLFISSCYVTTTQNVHQATNYSIIDNFGCLRESLINPDARFRFSKADNIVQFSFNAFQFIDASDAKVSLHCELSVSGGGPSPVQKSCFYNHVTNRWISVSGHDSVCDCCDSVCNHTKTKRLIYEGFGFVSSDQVGFADPVTSPPSTFASSTLDSIVLTHNNVDAIWFEAKWANESQRSHTHNDFAASVTLSSSEDHFKTQNESHTRTVDFIEEVKEVMEVENQGDVEILMATSESFVSFERPKEITKFKHKGTRQKVHETMEHAASLGQSEHRVKTNLVKGLKTDLGKGKALKKMSVVVGTMEENFKMDDSTLGDGETQDLILSSVIAEEEDESSTNKEENVGFVSLSEFEEKSEFPLGLDDLMEQGVVRKMDFTKDPDYYFNSEDL</sequence>
<protein>
    <recommendedName>
        <fullName evidence="4">Zona pellucida sperm-binding protein 3</fullName>
    </recommendedName>
    <alternativeName>
        <fullName evidence="15">Zona pellucida glycoprotein 3</fullName>
    </alternativeName>
</protein>
<evidence type="ECO:0000256" key="6">
    <source>
        <dbReference type="ARBA" id="ARBA00022525"/>
    </source>
</evidence>
<comment type="caution">
    <text evidence="17">The sequence shown here is derived from an EMBL/GenBank/DDBJ whole genome shotgun (WGS) entry which is preliminary data.</text>
</comment>
<evidence type="ECO:0000256" key="14">
    <source>
        <dbReference type="ARBA" id="ARBA00023180"/>
    </source>
</evidence>
<evidence type="ECO:0000256" key="13">
    <source>
        <dbReference type="ARBA" id="ARBA00023157"/>
    </source>
</evidence>
<proteinExistence type="inferred from homology"/>
<dbReference type="InterPro" id="IPR055356">
    <property type="entry name" value="ZP-N"/>
</dbReference>
<dbReference type="GO" id="GO:2000344">
    <property type="term" value="P:positive regulation of acrosome reaction"/>
    <property type="evidence" value="ECO:0007669"/>
    <property type="project" value="TreeGrafter"/>
</dbReference>
<evidence type="ECO:0000256" key="5">
    <source>
        <dbReference type="ARBA" id="ARBA00022475"/>
    </source>
</evidence>
<dbReference type="PANTHER" id="PTHR11576:SF16">
    <property type="entry name" value="ZONA PELLUCIDA SPERM-BINDING PROTEIN 3"/>
    <property type="match status" value="1"/>
</dbReference>
<keyword evidence="6" id="KW-0964">Secreted</keyword>
<keyword evidence="5" id="KW-1003">Cell membrane</keyword>
<dbReference type="GO" id="GO:0032190">
    <property type="term" value="F:acrosin binding"/>
    <property type="evidence" value="ECO:0007669"/>
    <property type="project" value="TreeGrafter"/>
</dbReference>
<dbReference type="Proteomes" id="UP001059041">
    <property type="component" value="Linkage Group LG9"/>
</dbReference>
<keyword evidence="7" id="KW-0272">Extracellular matrix</keyword>
<dbReference type="GO" id="GO:0005886">
    <property type="term" value="C:plasma membrane"/>
    <property type="evidence" value="ECO:0007669"/>
    <property type="project" value="UniProtKB-SubCell"/>
</dbReference>
<evidence type="ECO:0000313" key="17">
    <source>
        <dbReference type="EMBL" id="KAI7805792.1"/>
    </source>
</evidence>
<organism evidence="17 18">
    <name type="scientific">Triplophysa rosa</name>
    <name type="common">Cave loach</name>
    <dbReference type="NCBI Taxonomy" id="992332"/>
    <lineage>
        <taxon>Eukaryota</taxon>
        <taxon>Metazoa</taxon>
        <taxon>Chordata</taxon>
        <taxon>Craniata</taxon>
        <taxon>Vertebrata</taxon>
        <taxon>Euteleostomi</taxon>
        <taxon>Actinopterygii</taxon>
        <taxon>Neopterygii</taxon>
        <taxon>Teleostei</taxon>
        <taxon>Ostariophysi</taxon>
        <taxon>Cypriniformes</taxon>
        <taxon>Nemacheilidae</taxon>
        <taxon>Triplophysa</taxon>
    </lineage>
</organism>